<dbReference type="GO" id="GO:0008745">
    <property type="term" value="F:N-acetylmuramoyl-L-alanine amidase activity"/>
    <property type="evidence" value="ECO:0007669"/>
    <property type="project" value="InterPro"/>
</dbReference>
<evidence type="ECO:0000313" key="1">
    <source>
        <dbReference type="EMBL" id="KAG1523019.1"/>
    </source>
</evidence>
<dbReference type="AlphaFoldDB" id="A0A9P6XM13"/>
<gene>
    <name evidence="1" type="ORF">G6F50_018647</name>
</gene>
<dbReference type="InterPro" id="IPR036505">
    <property type="entry name" value="Amidase/PGRP_sf"/>
</dbReference>
<sequence length="68" mass="7057">MALLLDRHGWLAPAPGVTLLPSPNRDARPAGAQVSLLVLHNISLPPGRFGGPEVAGLVLNTLGYSSHP</sequence>
<comment type="caution">
    <text evidence="1">The sequence shown here is derived from an EMBL/GenBank/DDBJ whole genome shotgun (WGS) entry which is preliminary data.</text>
</comment>
<organism evidence="1 2">
    <name type="scientific">Rhizopus delemar</name>
    <dbReference type="NCBI Taxonomy" id="936053"/>
    <lineage>
        <taxon>Eukaryota</taxon>
        <taxon>Fungi</taxon>
        <taxon>Fungi incertae sedis</taxon>
        <taxon>Mucoromycota</taxon>
        <taxon>Mucoromycotina</taxon>
        <taxon>Mucoromycetes</taxon>
        <taxon>Mucorales</taxon>
        <taxon>Mucorineae</taxon>
        <taxon>Rhizopodaceae</taxon>
        <taxon>Rhizopus</taxon>
    </lineage>
</organism>
<keyword evidence="2" id="KW-1185">Reference proteome</keyword>
<reference evidence="1 2" key="1">
    <citation type="journal article" date="2020" name="Microb. Genom.">
        <title>Genetic diversity of clinical and environmental Mucorales isolates obtained from an investigation of mucormycosis cases among solid organ transplant recipients.</title>
        <authorList>
            <person name="Nguyen M.H."/>
            <person name="Kaul D."/>
            <person name="Muto C."/>
            <person name="Cheng S.J."/>
            <person name="Richter R.A."/>
            <person name="Bruno V.M."/>
            <person name="Liu G."/>
            <person name="Beyhan S."/>
            <person name="Sundermann A.J."/>
            <person name="Mounaud S."/>
            <person name="Pasculle A.W."/>
            <person name="Nierman W.C."/>
            <person name="Driscoll E."/>
            <person name="Cumbie R."/>
            <person name="Clancy C.J."/>
            <person name="Dupont C.L."/>
        </authorList>
    </citation>
    <scope>NUCLEOTIDE SEQUENCE [LARGE SCALE GENOMIC DNA]</scope>
    <source>
        <strain evidence="1 2">GL24</strain>
    </source>
</reference>
<accession>A0A9P6XM13</accession>
<dbReference type="Proteomes" id="UP000740926">
    <property type="component" value="Unassembled WGS sequence"/>
</dbReference>
<dbReference type="EMBL" id="JAANIU010021781">
    <property type="protein sequence ID" value="KAG1523019.1"/>
    <property type="molecule type" value="Genomic_DNA"/>
</dbReference>
<proteinExistence type="predicted"/>
<protein>
    <recommendedName>
        <fullName evidence="3">N-acetylmuramoyl-L-alanine amidase domain-containing protein</fullName>
    </recommendedName>
</protein>
<name>A0A9P6XM13_9FUNG</name>
<evidence type="ECO:0000313" key="2">
    <source>
        <dbReference type="Proteomes" id="UP000740926"/>
    </source>
</evidence>
<dbReference type="Gene3D" id="3.40.80.10">
    <property type="entry name" value="Peptidoglycan recognition protein-like"/>
    <property type="match status" value="1"/>
</dbReference>
<evidence type="ECO:0008006" key="3">
    <source>
        <dbReference type="Google" id="ProtNLM"/>
    </source>
</evidence>
<dbReference type="GO" id="GO:0009253">
    <property type="term" value="P:peptidoglycan catabolic process"/>
    <property type="evidence" value="ECO:0007669"/>
    <property type="project" value="InterPro"/>
</dbReference>
<dbReference type="SUPFAM" id="SSF55846">
    <property type="entry name" value="N-acetylmuramoyl-L-alanine amidase-like"/>
    <property type="match status" value="1"/>
</dbReference>